<keyword evidence="4" id="KW-1185">Reference proteome</keyword>
<organism evidence="3 4">
    <name type="scientific">Streptantibioticus cattleyicolor (strain ATCC 35852 / DSM 46488 / JCM 4925 / NBRC 14057 / NRRL 8057)</name>
    <name type="common">Streptomyces cattleya</name>
    <dbReference type="NCBI Taxonomy" id="1003195"/>
    <lineage>
        <taxon>Bacteria</taxon>
        <taxon>Bacillati</taxon>
        <taxon>Actinomycetota</taxon>
        <taxon>Actinomycetes</taxon>
        <taxon>Kitasatosporales</taxon>
        <taxon>Streptomycetaceae</taxon>
        <taxon>Streptantibioticus</taxon>
    </lineage>
</organism>
<protein>
    <submittedName>
        <fullName evidence="3">Uncharacterized protein</fullName>
    </submittedName>
</protein>
<reference evidence="4" key="1">
    <citation type="submission" date="2011-12" db="EMBL/GenBank/DDBJ databases">
        <title>Complete genome sequence of Streptomyces cattleya strain DSM 46488.</title>
        <authorList>
            <person name="Ou H.-Y."/>
            <person name="Li P."/>
            <person name="Zhao C."/>
            <person name="O'Hagan D."/>
            <person name="Deng Z."/>
        </authorList>
    </citation>
    <scope>NUCLEOTIDE SEQUENCE [LARGE SCALE GENOMIC DNA]</scope>
    <source>
        <strain evidence="4">ATCC 35852 / DSM 46488 / JCM 4925 / NBRC 14057 / NRRL 8057</strain>
        <plasmid evidence="4">Plasmid pSCATT</plasmid>
    </source>
</reference>
<name>G8XFN1_STREN</name>
<accession>G8XFN1</accession>
<gene>
    <name evidence="3" type="ordered locus">SCATT_p12990</name>
</gene>
<feature type="region of interest" description="Disordered" evidence="1">
    <location>
        <begin position="25"/>
        <end position="92"/>
    </location>
</feature>
<dbReference type="Proteomes" id="UP000007842">
    <property type="component" value="Plasmid pSCATT"/>
</dbReference>
<geneLocation type="plasmid" evidence="3 4">
    <name>pSCATT</name>
</geneLocation>
<evidence type="ECO:0000256" key="2">
    <source>
        <dbReference type="SAM" id="SignalP"/>
    </source>
</evidence>
<dbReference type="KEGG" id="scy:SCATT_p12990"/>
<dbReference type="HOGENOM" id="CLU_2411837_0_0_11"/>
<keyword evidence="2" id="KW-0732">Signal</keyword>
<feature type="signal peptide" evidence="2">
    <location>
        <begin position="1"/>
        <end position="18"/>
    </location>
</feature>
<evidence type="ECO:0000256" key="1">
    <source>
        <dbReference type="SAM" id="MobiDB-lite"/>
    </source>
</evidence>
<dbReference type="AlphaFoldDB" id="G8XFN1"/>
<proteinExistence type="predicted"/>
<evidence type="ECO:0000313" key="4">
    <source>
        <dbReference type="Proteomes" id="UP000007842"/>
    </source>
</evidence>
<dbReference type="EMBL" id="CP003229">
    <property type="protein sequence ID" value="AEW99492.1"/>
    <property type="molecule type" value="Genomic_DNA"/>
</dbReference>
<keyword evidence="3" id="KW-0614">Plasmid</keyword>
<sequence>MLAAGACLVIAAGGTAVAALLPGRPVTVAPAGPPSLRLGPSSTSPPPMRDLPLPGRTTLGAPTMPSGGSLESTYPPTTQPPSYPTRTSPSSP</sequence>
<feature type="chain" id="PRO_5003518745" evidence="2">
    <location>
        <begin position="19"/>
        <end position="92"/>
    </location>
</feature>
<evidence type="ECO:0000313" key="3">
    <source>
        <dbReference type="EMBL" id="AEW99492.1"/>
    </source>
</evidence>